<dbReference type="EMBL" id="RHGY01000014">
    <property type="protein sequence ID" value="RRG17336.1"/>
    <property type="molecule type" value="Genomic_DNA"/>
</dbReference>
<protein>
    <submittedName>
        <fullName evidence="5">Uncharacterized protein</fullName>
    </submittedName>
</protein>
<dbReference type="Proteomes" id="UP000275836">
    <property type="component" value="Unassembled WGS sequence"/>
</dbReference>
<dbReference type="Gene3D" id="3.10.20.320">
    <property type="entry name" value="Putative peptidoglycan bound protein (lpxtg motif)"/>
    <property type="match status" value="1"/>
</dbReference>
<keyword evidence="1" id="KW-0677">Repeat</keyword>
<feature type="signal peptide" evidence="2">
    <location>
        <begin position="1"/>
        <end position="41"/>
    </location>
</feature>
<comment type="caution">
    <text evidence="5">The sequence shown here is derived from an EMBL/GenBank/DDBJ whole genome shotgun (WGS) entry which is preliminary data.</text>
</comment>
<evidence type="ECO:0000259" key="3">
    <source>
        <dbReference type="Pfam" id="PF06458"/>
    </source>
</evidence>
<feature type="domain" description="MucBP" evidence="3">
    <location>
        <begin position="320"/>
        <end position="391"/>
    </location>
</feature>
<proteinExistence type="predicted"/>
<dbReference type="InterPro" id="IPR041495">
    <property type="entry name" value="Mub_B2"/>
</dbReference>
<accession>A0A3P2RBX8</accession>
<name>A0A3P2RBX8_WEIVI</name>
<gene>
    <name evidence="5" type="ORF">D3P96_08300</name>
</gene>
<organism evidence="5 6">
    <name type="scientific">Weissella viridescens</name>
    <name type="common">Lactobacillus viridescens</name>
    <dbReference type="NCBI Taxonomy" id="1629"/>
    <lineage>
        <taxon>Bacteria</taxon>
        <taxon>Bacillati</taxon>
        <taxon>Bacillota</taxon>
        <taxon>Bacilli</taxon>
        <taxon>Lactobacillales</taxon>
        <taxon>Lactobacillaceae</taxon>
        <taxon>Weissella</taxon>
    </lineage>
</organism>
<evidence type="ECO:0000256" key="2">
    <source>
        <dbReference type="SAM" id="SignalP"/>
    </source>
</evidence>
<keyword evidence="2" id="KW-0732">Signal</keyword>
<evidence type="ECO:0000313" key="5">
    <source>
        <dbReference type="EMBL" id="RRG17336.1"/>
    </source>
</evidence>
<evidence type="ECO:0000256" key="1">
    <source>
        <dbReference type="ARBA" id="ARBA00022737"/>
    </source>
</evidence>
<sequence length="703" mass="78490">MFHSQIKNLLYSHHKLYLRSIMSTASTVALYTAFSVTPTMAAQTDMSDTVTVPSYGGKHENSLVSQKVDLGVVKKTEQTGSTFAENNQASITDHVSEHADERVNKKDDVSIHTATLSTASIPTTGTSKTNVSATKPNNKDDFNVIQNGATERDQIKNTSIVSAKVSGTKGSQLHQRVHINADAGIRFNRDAKGNSATTGKVLKLVQERQLNGVKTSVTVDPNTYAEWDPNTKNTMRQLDDGREGKVPTDYLGIKDGPLGFDDNGNKINFNHDGDYLMWTITWEININFNSDTTPETNHIGGKKLIVQPIPPASNVKTATPVEAQYVDTKGNRVVDSDWSTGRGGNLDDAWDITAPKRLTDKNGKKWVLVDTSTATHSGIITDQEQKTQFIYVHETIAIPPSKPQPYPGLKEDDLNKTITRIINYVNQETGKNVAKQVIQKVDFGRTAIYDTVDEKVIGYDTNGDGEVDTFDGNAAWISINGGFGRAWSPIIQGYNKPNLTVVEQKSPSPNDEDEIINVLYEPLKYPSYRIKNNINLKNKNHIRTGIQKTKTKPVQISQQHDRLFKTLFQIITSPAQIKSYYLYGDILNKNHLVTLIQITIGNKIHRVMDLSEETYETDLLHEFNVFKYLMSNGYFIDDTSINRKVNKHTVDFSINLMPQFCKTFDYIPILKLDFGSSHNISTTTIVPRTLELLAHNILFSTGK</sequence>
<dbReference type="Pfam" id="PF06458">
    <property type="entry name" value="MucBP"/>
    <property type="match status" value="1"/>
</dbReference>
<dbReference type="Gene3D" id="2.60.40.4300">
    <property type="match status" value="1"/>
</dbReference>
<feature type="chain" id="PRO_5018101513" evidence="2">
    <location>
        <begin position="42"/>
        <end position="703"/>
    </location>
</feature>
<dbReference type="AlphaFoldDB" id="A0A3P2RBX8"/>
<reference evidence="5 6" key="1">
    <citation type="submission" date="2018-10" db="EMBL/GenBank/DDBJ databases">
        <title>Draft genome sequence of Weissella viridescens UCO-SMC3.</title>
        <authorList>
            <person name="Garcia-Cancino A."/>
            <person name="Espinoza-Monje M."/>
            <person name="Albarracin L."/>
            <person name="Garcia-Castillo V."/>
            <person name="Campos-Martin J."/>
            <person name="Nakano Y."/>
            <person name="Guitierrez-Zamorano C."/>
            <person name="Ikeda-Ohtsubo W."/>
            <person name="Morita H."/>
            <person name="Kitazawa H."/>
            <person name="Villena J."/>
        </authorList>
    </citation>
    <scope>NUCLEOTIDE SEQUENCE [LARGE SCALE GENOMIC DNA]</scope>
    <source>
        <strain evidence="5 6">UCO-SMC3</strain>
    </source>
</reference>
<dbReference type="InterPro" id="IPR009459">
    <property type="entry name" value="MucBP_dom"/>
</dbReference>
<feature type="domain" description="Mub B2-like" evidence="4">
    <location>
        <begin position="410"/>
        <end position="523"/>
    </location>
</feature>
<evidence type="ECO:0000313" key="6">
    <source>
        <dbReference type="Proteomes" id="UP000275836"/>
    </source>
</evidence>
<evidence type="ECO:0000259" key="4">
    <source>
        <dbReference type="Pfam" id="PF17966"/>
    </source>
</evidence>
<dbReference type="Pfam" id="PF17966">
    <property type="entry name" value="Muc_B2"/>
    <property type="match status" value="1"/>
</dbReference>